<feature type="transmembrane region" description="Helical" evidence="2">
    <location>
        <begin position="69"/>
        <end position="89"/>
    </location>
</feature>
<dbReference type="Proteomes" id="UP000523000">
    <property type="component" value="Unassembled WGS sequence"/>
</dbReference>
<dbReference type="RefSeq" id="WP_183510380.1">
    <property type="nucleotide sequence ID" value="NZ_JACHVS010000001.1"/>
</dbReference>
<comment type="caution">
    <text evidence="3">The sequence shown here is derived from an EMBL/GenBank/DDBJ whole genome shotgun (WGS) entry which is preliminary data.</text>
</comment>
<evidence type="ECO:0000256" key="2">
    <source>
        <dbReference type="SAM" id="Phobius"/>
    </source>
</evidence>
<keyword evidence="2" id="KW-1133">Transmembrane helix</keyword>
<protein>
    <submittedName>
        <fullName evidence="3">Uncharacterized protein</fullName>
    </submittedName>
</protein>
<gene>
    <name evidence="3" type="ORF">E9229_001259</name>
</gene>
<dbReference type="AlphaFoldDB" id="A0A839QFL0"/>
<evidence type="ECO:0000313" key="3">
    <source>
        <dbReference type="EMBL" id="MBB2995068.1"/>
    </source>
</evidence>
<accession>A0A839QFL0</accession>
<feature type="region of interest" description="Disordered" evidence="1">
    <location>
        <begin position="1"/>
        <end position="34"/>
    </location>
</feature>
<evidence type="ECO:0000313" key="4">
    <source>
        <dbReference type="Proteomes" id="UP000523000"/>
    </source>
</evidence>
<feature type="transmembrane region" description="Helical" evidence="2">
    <location>
        <begin position="41"/>
        <end position="63"/>
    </location>
</feature>
<reference evidence="3 4" key="1">
    <citation type="submission" date="2020-08" db="EMBL/GenBank/DDBJ databases">
        <title>Sequencing the genomes of 1000 actinobacteria strains.</title>
        <authorList>
            <person name="Klenk H.-P."/>
        </authorList>
    </citation>
    <scope>NUCLEOTIDE SEQUENCE [LARGE SCALE GENOMIC DNA]</scope>
    <source>
        <strain evidence="3 4">DSM 22826</strain>
    </source>
</reference>
<keyword evidence="2" id="KW-0812">Transmembrane</keyword>
<evidence type="ECO:0000256" key="1">
    <source>
        <dbReference type="SAM" id="MobiDB-lite"/>
    </source>
</evidence>
<keyword evidence="4" id="KW-1185">Reference proteome</keyword>
<organism evidence="3 4">
    <name type="scientific">Paeniglutamicibacter cryotolerans</name>
    <dbReference type="NCBI Taxonomy" id="670079"/>
    <lineage>
        <taxon>Bacteria</taxon>
        <taxon>Bacillati</taxon>
        <taxon>Actinomycetota</taxon>
        <taxon>Actinomycetes</taxon>
        <taxon>Micrococcales</taxon>
        <taxon>Micrococcaceae</taxon>
        <taxon>Paeniglutamicibacter</taxon>
    </lineage>
</organism>
<proteinExistence type="predicted"/>
<feature type="compositionally biased region" description="Basic and acidic residues" evidence="1">
    <location>
        <begin position="1"/>
        <end position="23"/>
    </location>
</feature>
<dbReference type="EMBL" id="JACHVS010000001">
    <property type="protein sequence ID" value="MBB2995068.1"/>
    <property type="molecule type" value="Genomic_DNA"/>
</dbReference>
<keyword evidence="2" id="KW-0472">Membrane</keyword>
<name>A0A839QFL0_9MICC</name>
<sequence>MIPPRPEDGDGHEGDAPQDEPRPAPDPFGPLTGRRSRGVRVFMAAWLLLMGTTLLVLGGILLARAGNPVGVTLLAVLELAFIACFILLMREAGKR</sequence>